<dbReference type="GeneID" id="78316847"/>
<dbReference type="Pfam" id="PF17131">
    <property type="entry name" value="LolA_like"/>
    <property type="match status" value="1"/>
</dbReference>
<dbReference type="Proteomes" id="UP000190423">
    <property type="component" value="Unassembled WGS sequence"/>
</dbReference>
<reference evidence="3 4" key="1">
    <citation type="submission" date="2017-02" db="EMBL/GenBank/DDBJ databases">
        <authorList>
            <person name="Peterson S.W."/>
        </authorList>
    </citation>
    <scope>NUCLEOTIDE SEQUENCE [LARGE SCALE GENOMIC DNA]</scope>
    <source>
        <strain evidence="3 4">ATCC BAA-908</strain>
    </source>
</reference>
<evidence type="ECO:0000256" key="1">
    <source>
        <dbReference type="SAM" id="SignalP"/>
    </source>
</evidence>
<name>A0A1T4LEF5_TREPO</name>
<feature type="domain" description="Uncharacterized protein TP-0789" evidence="2">
    <location>
        <begin position="71"/>
        <end position="258"/>
    </location>
</feature>
<keyword evidence="1" id="KW-0732">Signal</keyword>
<dbReference type="CDD" id="cd16329">
    <property type="entry name" value="LolA_like"/>
    <property type="match status" value="1"/>
</dbReference>
<feature type="chain" id="PRO_5013341056" evidence="1">
    <location>
        <begin position="20"/>
        <end position="261"/>
    </location>
</feature>
<dbReference type="OrthoDB" id="9803781at2"/>
<dbReference type="AlphaFoldDB" id="A0A1T4LEF5"/>
<sequence>MKKIVAFAAALVAGCSAFAIDAVTVMTQAHDVEKPAFTMSKVKMDLIEKNGVLQESRVVTEYGREKDDLSSIVMIFNSPASVKDTRFLMLENGPGKDDDKFIYLPSLKTTRRIAASEGSKSFMGTDASYDDLSTREVDEDEHEMISEKEEKNGYTCWVVKSTPKDPKSSQYQYRINYIDQETNYPVYTEMYDKKGKLWKTLTLEKLEKRSGETGKIYDMPIQEYMKNVQTGHSTRLTIVQLKLDSEIPDRVFTSSFLNTGK</sequence>
<dbReference type="Gene3D" id="2.50.20.10">
    <property type="entry name" value="Lipoprotein localisation LolA/LolB/LppX"/>
    <property type="match status" value="1"/>
</dbReference>
<evidence type="ECO:0000313" key="3">
    <source>
        <dbReference type="EMBL" id="SJZ52937.1"/>
    </source>
</evidence>
<protein>
    <submittedName>
        <fullName evidence="3">Sigma E regulatory protein, MucB/RseB</fullName>
    </submittedName>
</protein>
<dbReference type="InterPro" id="IPR033399">
    <property type="entry name" value="TP_0789-like"/>
</dbReference>
<dbReference type="RefSeq" id="WP_078933466.1">
    <property type="nucleotide sequence ID" value="NZ_FUWG01000011.1"/>
</dbReference>
<evidence type="ECO:0000259" key="2">
    <source>
        <dbReference type="Pfam" id="PF17131"/>
    </source>
</evidence>
<evidence type="ECO:0000313" key="4">
    <source>
        <dbReference type="Proteomes" id="UP000190423"/>
    </source>
</evidence>
<dbReference type="STRING" id="261392.SAMN02745149_01559"/>
<gene>
    <name evidence="3" type="ORF">SAMN02745149_01559</name>
</gene>
<dbReference type="EMBL" id="FUWG01000011">
    <property type="protein sequence ID" value="SJZ52937.1"/>
    <property type="molecule type" value="Genomic_DNA"/>
</dbReference>
<feature type="signal peptide" evidence="1">
    <location>
        <begin position="1"/>
        <end position="19"/>
    </location>
</feature>
<accession>A0A1T4LEF5</accession>
<organism evidence="3 4">
    <name type="scientific">Treponema porcinum</name>
    <dbReference type="NCBI Taxonomy" id="261392"/>
    <lineage>
        <taxon>Bacteria</taxon>
        <taxon>Pseudomonadati</taxon>
        <taxon>Spirochaetota</taxon>
        <taxon>Spirochaetia</taxon>
        <taxon>Spirochaetales</taxon>
        <taxon>Treponemataceae</taxon>
        <taxon>Treponema</taxon>
    </lineage>
</organism>
<dbReference type="PROSITE" id="PS51257">
    <property type="entry name" value="PROKAR_LIPOPROTEIN"/>
    <property type="match status" value="1"/>
</dbReference>
<proteinExistence type="predicted"/>
<keyword evidence="4" id="KW-1185">Reference proteome</keyword>